<evidence type="ECO:0000313" key="2">
    <source>
        <dbReference type="EMBL" id="PRP87655.1"/>
    </source>
</evidence>
<sequence length="321" mass="35769">MGSSQQPLLGGEDLHLSPSEKDQILHKINRQWNLKFVMPVFIVFTVCGCIGIFLTANILKNDQILISLSGLALVALAYGIASWVWMKNDAREKAAAAQLFEEQYIGAWRFEPHMWRDFARYLFEQKSMQTWIMVAMSVFVLAGGIISFIAIAATNHTLSVGVIFCITMIVSLVKFTLFAGLVGGQAFYPRYRSYSPTVHCCVLGRGSIYLLGTMYILQPAAARSASMVYNLISVTLEEKMIETNMTKILRFDTITQAKKDAVKLEVPVPDQFVQNVGRWMYTLAEGYTEDVTNTLEGAAMKGEVVPQAVATTYVTENDITP</sequence>
<protein>
    <submittedName>
        <fullName evidence="2">Uncharacterized protein</fullName>
    </submittedName>
</protein>
<keyword evidence="1" id="KW-1133">Transmembrane helix</keyword>
<dbReference type="AlphaFoldDB" id="A0A2P6NUK9"/>
<organism evidence="2 3">
    <name type="scientific">Planoprotostelium fungivorum</name>
    <dbReference type="NCBI Taxonomy" id="1890364"/>
    <lineage>
        <taxon>Eukaryota</taxon>
        <taxon>Amoebozoa</taxon>
        <taxon>Evosea</taxon>
        <taxon>Variosea</taxon>
        <taxon>Cavosteliida</taxon>
        <taxon>Cavosteliaceae</taxon>
        <taxon>Planoprotostelium</taxon>
    </lineage>
</organism>
<keyword evidence="1" id="KW-0812">Transmembrane</keyword>
<keyword evidence="3" id="KW-1185">Reference proteome</keyword>
<evidence type="ECO:0000313" key="3">
    <source>
        <dbReference type="Proteomes" id="UP000241769"/>
    </source>
</evidence>
<evidence type="ECO:0000256" key="1">
    <source>
        <dbReference type="SAM" id="Phobius"/>
    </source>
</evidence>
<name>A0A2P6NUK9_9EUKA</name>
<dbReference type="Proteomes" id="UP000241769">
    <property type="component" value="Unassembled WGS sequence"/>
</dbReference>
<accession>A0A2P6NUK9</accession>
<feature type="transmembrane region" description="Helical" evidence="1">
    <location>
        <begin position="130"/>
        <end position="152"/>
    </location>
</feature>
<reference evidence="2 3" key="1">
    <citation type="journal article" date="2018" name="Genome Biol. Evol.">
        <title>Multiple Roots of Fruiting Body Formation in Amoebozoa.</title>
        <authorList>
            <person name="Hillmann F."/>
            <person name="Forbes G."/>
            <person name="Novohradska S."/>
            <person name="Ferling I."/>
            <person name="Riege K."/>
            <person name="Groth M."/>
            <person name="Westermann M."/>
            <person name="Marz M."/>
            <person name="Spaller T."/>
            <person name="Winckler T."/>
            <person name="Schaap P."/>
            <person name="Glockner G."/>
        </authorList>
    </citation>
    <scope>NUCLEOTIDE SEQUENCE [LARGE SCALE GENOMIC DNA]</scope>
    <source>
        <strain evidence="2 3">Jena</strain>
    </source>
</reference>
<comment type="caution">
    <text evidence="2">The sequence shown here is derived from an EMBL/GenBank/DDBJ whole genome shotgun (WGS) entry which is preliminary data.</text>
</comment>
<gene>
    <name evidence="2" type="ORF">PROFUN_02355</name>
</gene>
<dbReference type="EMBL" id="MDYQ01000018">
    <property type="protein sequence ID" value="PRP87655.1"/>
    <property type="molecule type" value="Genomic_DNA"/>
</dbReference>
<feature type="transmembrane region" description="Helical" evidence="1">
    <location>
        <begin position="64"/>
        <end position="85"/>
    </location>
</feature>
<proteinExistence type="predicted"/>
<feature type="transmembrane region" description="Helical" evidence="1">
    <location>
        <begin position="36"/>
        <end position="58"/>
    </location>
</feature>
<keyword evidence="1" id="KW-0472">Membrane</keyword>
<dbReference type="InParanoid" id="A0A2P6NUK9"/>
<feature type="transmembrane region" description="Helical" evidence="1">
    <location>
        <begin position="158"/>
        <end position="182"/>
    </location>
</feature>